<dbReference type="SUPFAM" id="SSF50956">
    <property type="entry name" value="Thermostable phytase (3-phytase)"/>
    <property type="match status" value="1"/>
</dbReference>
<evidence type="ECO:0000256" key="1">
    <source>
        <dbReference type="SAM" id="SignalP"/>
    </source>
</evidence>
<gene>
    <name evidence="2" type="ORF">I5M32_02420</name>
</gene>
<proteinExistence type="predicted"/>
<keyword evidence="1" id="KW-0732">Signal</keyword>
<feature type="signal peptide" evidence="1">
    <location>
        <begin position="1"/>
        <end position="18"/>
    </location>
</feature>
<dbReference type="Proteomes" id="UP000660024">
    <property type="component" value="Unassembled WGS sequence"/>
</dbReference>
<comment type="caution">
    <text evidence="2">The sequence shown here is derived from an EMBL/GenBank/DDBJ whole genome shotgun (WGS) entry which is preliminary data.</text>
</comment>
<sequence length="327" mass="36624">MKKLLYLLVLAIPFLSYCKKNTALPIKDNPPIGNTDSIIPIKKATYNGTDIKVDTTIYTKQPITHYLENTSLVEQSGIAASAAQDSIFYIHQDSGNAAIIYIINTNGKSIGKIMLNGIHNRDWEDIAVGPGPITGKSYIYLADIGDNDAKYPAIVVYRFQEPDLLSQKTDQEYLISEFDQIRLKYNDGPKNAESLMVDPVTKDIYIATKESNNAKIYRVGYPQNIQETTTIRSSVQLPFDKLTAGDISSDGSGILLRNKSTVWYWRRTSKQDIITTLLTAPISIPIQMEYQGEGICFAPKLEGIYTNTEVNKSNSASPYFNFYSRKK</sequence>
<organism evidence="2 3">
    <name type="scientific">Pedobacter segetis</name>
    <dbReference type="NCBI Taxonomy" id="2793069"/>
    <lineage>
        <taxon>Bacteria</taxon>
        <taxon>Pseudomonadati</taxon>
        <taxon>Bacteroidota</taxon>
        <taxon>Sphingobacteriia</taxon>
        <taxon>Sphingobacteriales</taxon>
        <taxon>Sphingobacteriaceae</taxon>
        <taxon>Pedobacter</taxon>
    </lineage>
</organism>
<dbReference type="EMBL" id="JAEHFY010000003">
    <property type="protein sequence ID" value="MBK0381803.1"/>
    <property type="molecule type" value="Genomic_DNA"/>
</dbReference>
<accession>A0ABS1BG15</accession>
<evidence type="ECO:0000313" key="3">
    <source>
        <dbReference type="Proteomes" id="UP000660024"/>
    </source>
</evidence>
<reference evidence="2 3" key="1">
    <citation type="submission" date="2020-12" db="EMBL/GenBank/DDBJ databases">
        <title>Bacterial novel species Pedobacter sp. SD-b isolated from soil.</title>
        <authorList>
            <person name="Jung H.-Y."/>
        </authorList>
    </citation>
    <scope>NUCLEOTIDE SEQUENCE [LARGE SCALE GENOMIC DNA]</scope>
    <source>
        <strain evidence="2 3">SD-b</strain>
    </source>
</reference>
<name>A0ABS1BG15_9SPHI</name>
<feature type="chain" id="PRO_5046620338" description="Lipoprotein" evidence="1">
    <location>
        <begin position="19"/>
        <end position="327"/>
    </location>
</feature>
<keyword evidence="3" id="KW-1185">Reference proteome</keyword>
<protein>
    <recommendedName>
        <fullName evidence="4">Lipoprotein</fullName>
    </recommendedName>
</protein>
<evidence type="ECO:0000313" key="2">
    <source>
        <dbReference type="EMBL" id="MBK0381803.1"/>
    </source>
</evidence>
<dbReference type="RefSeq" id="WP_200584589.1">
    <property type="nucleotide sequence ID" value="NZ_JAEHFY010000003.1"/>
</dbReference>
<evidence type="ECO:0008006" key="4">
    <source>
        <dbReference type="Google" id="ProtNLM"/>
    </source>
</evidence>